<dbReference type="GO" id="GO:0006788">
    <property type="term" value="P:heme oxidation"/>
    <property type="evidence" value="ECO:0007669"/>
    <property type="project" value="InterPro"/>
</dbReference>
<proteinExistence type="predicted"/>
<dbReference type="CDD" id="cd19165">
    <property type="entry name" value="HemeO"/>
    <property type="match status" value="1"/>
</dbReference>
<feature type="compositionally biased region" description="Low complexity" evidence="4">
    <location>
        <begin position="335"/>
        <end position="354"/>
    </location>
</feature>
<sequence length="568" mass="61392">MADNANISPDGESRSLANSINTAILSSHTKINRLILDRMPHAVPPQADNPSTYVTGLLHIGAVYIAFESLWQNILSIHTEIAPIPYTYPFHNNISTSSPNLSHEATPTEITERLRQVLETAYWPNMLRTARVKADIAAMTGWPAHVVDDQLRSAGTTGALGTFLVHIKEVVDARPHLLLAYAYSLYLALLSGGSYIRMELMYLRAEFWLAVPEPIRPGMVPCTRELEGSGGSRRHSSSEYDSGQHGLAMEDPSVTLPLSFFDFDTPLGHENPRQKAKDLKAEFKRRFADAEQALTEPERRDVIAESVVVFEHLEAVVGQLDEICGGGAGIAQQGQSRRQAAKAVSPSSQQQPQPVGIGSRLRDSIDIAKARLLRTMRKSGRADGSVTATAPSAPARGQPTTTRTFTDAYSPGLSGSSKMSSVSSSWVSESIQEDDPSSRLAHDAVVLGDGFRTIRYDDVDDDSKLDADGNVPRHGTKAYDGTVDDDGNSVGLKSQVCPVFRAPAVPTEKSAGTSAATTERAKRKPDYALSTVVSNVTVLLGTAIAFAAYLYVRQRDGGTTTGFVGKDL</sequence>
<dbReference type="InterPro" id="IPR016053">
    <property type="entry name" value="Haem_Oase-like"/>
</dbReference>
<reference evidence="6" key="1">
    <citation type="submission" date="2023-06" db="EMBL/GenBank/DDBJ databases">
        <authorList>
            <person name="Noh H."/>
        </authorList>
    </citation>
    <scope>NUCLEOTIDE SEQUENCE</scope>
    <source>
        <strain evidence="6">DUCC20226</strain>
    </source>
</reference>
<feature type="compositionally biased region" description="Low complexity" evidence="4">
    <location>
        <begin position="410"/>
        <end position="420"/>
    </location>
</feature>
<feature type="region of interest" description="Disordered" evidence="4">
    <location>
        <begin position="376"/>
        <end position="420"/>
    </location>
</feature>
<keyword evidence="7" id="KW-1185">Reference proteome</keyword>
<protein>
    <submittedName>
        <fullName evidence="6">Uncharacterized protein</fullName>
    </submittedName>
</protein>
<keyword evidence="5" id="KW-1133">Transmembrane helix</keyword>
<dbReference type="InterPro" id="IPR002051">
    <property type="entry name" value="Haem_Oase"/>
</dbReference>
<dbReference type="Pfam" id="PF01126">
    <property type="entry name" value="Heme_oxygenase"/>
    <property type="match status" value="1"/>
</dbReference>
<dbReference type="AlphaFoldDB" id="A0AAD9S1R5"/>
<dbReference type="Proteomes" id="UP001265746">
    <property type="component" value="Unassembled WGS sequence"/>
</dbReference>
<evidence type="ECO:0000256" key="2">
    <source>
        <dbReference type="ARBA" id="ARBA00022723"/>
    </source>
</evidence>
<keyword evidence="5" id="KW-0812">Transmembrane</keyword>
<accession>A0AAD9S1R5</accession>
<feature type="region of interest" description="Disordered" evidence="4">
    <location>
        <begin position="223"/>
        <end position="246"/>
    </location>
</feature>
<keyword evidence="5" id="KW-0472">Membrane</keyword>
<evidence type="ECO:0000256" key="3">
    <source>
        <dbReference type="ARBA" id="ARBA00023004"/>
    </source>
</evidence>
<evidence type="ECO:0000313" key="7">
    <source>
        <dbReference type="Proteomes" id="UP001265746"/>
    </source>
</evidence>
<dbReference type="PANTHER" id="PTHR10720">
    <property type="entry name" value="HEME OXYGENASE"/>
    <property type="match status" value="1"/>
</dbReference>
<evidence type="ECO:0000256" key="4">
    <source>
        <dbReference type="SAM" id="MobiDB-lite"/>
    </source>
</evidence>
<organism evidence="6 7">
    <name type="scientific">Phomopsis amygdali</name>
    <name type="common">Fusicoccum amygdali</name>
    <dbReference type="NCBI Taxonomy" id="1214568"/>
    <lineage>
        <taxon>Eukaryota</taxon>
        <taxon>Fungi</taxon>
        <taxon>Dikarya</taxon>
        <taxon>Ascomycota</taxon>
        <taxon>Pezizomycotina</taxon>
        <taxon>Sordariomycetes</taxon>
        <taxon>Sordariomycetidae</taxon>
        <taxon>Diaporthales</taxon>
        <taxon>Diaporthaceae</taxon>
        <taxon>Diaporthe</taxon>
    </lineage>
</organism>
<dbReference type="Gene3D" id="1.20.910.10">
    <property type="entry name" value="Heme oxygenase-like"/>
    <property type="match status" value="1"/>
</dbReference>
<keyword evidence="1" id="KW-0349">Heme</keyword>
<dbReference type="GO" id="GO:0046872">
    <property type="term" value="F:metal ion binding"/>
    <property type="evidence" value="ECO:0007669"/>
    <property type="project" value="UniProtKB-KW"/>
</dbReference>
<keyword evidence="3" id="KW-0408">Iron</keyword>
<feature type="region of interest" description="Disordered" evidence="4">
    <location>
        <begin position="335"/>
        <end position="361"/>
    </location>
</feature>
<evidence type="ECO:0000256" key="1">
    <source>
        <dbReference type="ARBA" id="ARBA00022617"/>
    </source>
</evidence>
<keyword evidence="2" id="KW-0479">Metal-binding</keyword>
<dbReference type="GO" id="GO:0004392">
    <property type="term" value="F:heme oxygenase (decyclizing) activity"/>
    <property type="evidence" value="ECO:0007669"/>
    <property type="project" value="InterPro"/>
</dbReference>
<dbReference type="PANTHER" id="PTHR10720:SF0">
    <property type="entry name" value="HEME OXYGENASE"/>
    <property type="match status" value="1"/>
</dbReference>
<feature type="compositionally biased region" description="Polar residues" evidence="4">
    <location>
        <begin position="398"/>
        <end position="407"/>
    </location>
</feature>
<name>A0AAD9S1R5_PHOAM</name>
<dbReference type="SUPFAM" id="SSF48613">
    <property type="entry name" value="Heme oxygenase-like"/>
    <property type="match status" value="1"/>
</dbReference>
<feature type="transmembrane region" description="Helical" evidence="5">
    <location>
        <begin position="527"/>
        <end position="552"/>
    </location>
</feature>
<dbReference type="InterPro" id="IPR016084">
    <property type="entry name" value="Haem_Oase-like_multi-hlx"/>
</dbReference>
<gene>
    <name evidence="6" type="ORF">N8I77_013666</name>
</gene>
<evidence type="ECO:0000313" key="6">
    <source>
        <dbReference type="EMBL" id="KAK2595874.1"/>
    </source>
</evidence>
<dbReference type="EMBL" id="JAUJFL010000013">
    <property type="protein sequence ID" value="KAK2595874.1"/>
    <property type="molecule type" value="Genomic_DNA"/>
</dbReference>
<comment type="caution">
    <text evidence="6">The sequence shown here is derived from an EMBL/GenBank/DDBJ whole genome shotgun (WGS) entry which is preliminary data.</text>
</comment>
<evidence type="ECO:0000256" key="5">
    <source>
        <dbReference type="SAM" id="Phobius"/>
    </source>
</evidence>